<dbReference type="STRING" id="137265.SAMN05421684_3254"/>
<dbReference type="GO" id="GO:0016747">
    <property type="term" value="F:acyltransferase activity, transferring groups other than amino-acyl groups"/>
    <property type="evidence" value="ECO:0007669"/>
    <property type="project" value="InterPro"/>
</dbReference>
<dbReference type="OrthoDB" id="9775595at2"/>
<evidence type="ECO:0000313" key="2">
    <source>
        <dbReference type="EMBL" id="SDZ17810.1"/>
    </source>
</evidence>
<dbReference type="CDD" id="cd04301">
    <property type="entry name" value="NAT_SF"/>
    <property type="match status" value="1"/>
</dbReference>
<proteinExistence type="predicted"/>
<evidence type="ECO:0000259" key="1">
    <source>
        <dbReference type="PROSITE" id="PS51186"/>
    </source>
</evidence>
<dbReference type="InterPro" id="IPR016181">
    <property type="entry name" value="Acyl_CoA_acyltransferase"/>
</dbReference>
<dbReference type="SUPFAM" id="SSF55729">
    <property type="entry name" value="Acyl-CoA N-acyltransferases (Nat)"/>
    <property type="match status" value="1"/>
</dbReference>
<dbReference type="InterPro" id="IPR000182">
    <property type="entry name" value="GNAT_dom"/>
</dbReference>
<organism evidence="2 3">
    <name type="scientific">Asanoa ishikariensis</name>
    <dbReference type="NCBI Taxonomy" id="137265"/>
    <lineage>
        <taxon>Bacteria</taxon>
        <taxon>Bacillati</taxon>
        <taxon>Actinomycetota</taxon>
        <taxon>Actinomycetes</taxon>
        <taxon>Micromonosporales</taxon>
        <taxon>Micromonosporaceae</taxon>
        <taxon>Asanoa</taxon>
    </lineage>
</organism>
<protein>
    <submittedName>
        <fullName evidence="2">Acetyltransferase (GNAT) family protein</fullName>
    </submittedName>
</protein>
<dbReference type="Gene3D" id="3.40.630.30">
    <property type="match status" value="1"/>
</dbReference>
<feature type="domain" description="N-acetyltransferase" evidence="1">
    <location>
        <begin position="185"/>
        <end position="324"/>
    </location>
</feature>
<dbReference type="RefSeq" id="WP_090792457.1">
    <property type="nucleotide sequence ID" value="NZ_BOND01000008.1"/>
</dbReference>
<dbReference type="AlphaFoldDB" id="A0A1H3QWV0"/>
<dbReference type="Pfam" id="PF24553">
    <property type="entry name" value="Rv0428c_C"/>
    <property type="match status" value="1"/>
</dbReference>
<dbReference type="PROSITE" id="PS51186">
    <property type="entry name" value="GNAT"/>
    <property type="match status" value="1"/>
</dbReference>
<evidence type="ECO:0000313" key="3">
    <source>
        <dbReference type="Proteomes" id="UP000199632"/>
    </source>
</evidence>
<dbReference type="Proteomes" id="UP000199632">
    <property type="component" value="Unassembled WGS sequence"/>
</dbReference>
<name>A0A1H3QWV0_9ACTN</name>
<gene>
    <name evidence="2" type="ORF">SAMN05421684_3254</name>
</gene>
<keyword evidence="3" id="KW-1185">Reference proteome</keyword>
<reference evidence="3" key="1">
    <citation type="submission" date="2016-10" db="EMBL/GenBank/DDBJ databases">
        <authorList>
            <person name="Varghese N."/>
            <person name="Submissions S."/>
        </authorList>
    </citation>
    <scope>NUCLEOTIDE SEQUENCE [LARGE SCALE GENOMIC DNA]</scope>
    <source>
        <strain evidence="3">DSM 44718</strain>
    </source>
</reference>
<keyword evidence="2" id="KW-0808">Transferase</keyword>
<accession>A0A1H3QWV0</accession>
<sequence>MLRRQDVGHRVVIRRIVGVRNGRPLYSDALGELVAVDESNLTVATAKGTIVIPLAEVHRAKRVPPQRRPTAGSVIALELAADAAWPAPIRGKLGDWLLRSADGWTGRANSALPIGDPDRPLEAAIDAIEAWYAERGQPALVNTPLPLAAPVGAALDARGWTARPLTLLQTAPLLPLVGTGEHSGVSLAKAPSDDWLAIYEARKHSLPASALQVLTGPPEVRFANVYDGDTLIAAGRGAVVGDERRWLHLASIEVVPAYRRKGLARRVTAALAGWAVELGATHAFLQVEERNTAAVALYGTMGFTTHHSYLTREQPSAARPDAAC</sequence>
<dbReference type="InterPro" id="IPR056935">
    <property type="entry name" value="Rv0428c-like_C"/>
</dbReference>
<dbReference type="EMBL" id="FNQB01000002">
    <property type="protein sequence ID" value="SDZ17810.1"/>
    <property type="molecule type" value="Genomic_DNA"/>
</dbReference>